<dbReference type="AlphaFoldDB" id="A0A1T1GQY2"/>
<protein>
    <submittedName>
        <fullName evidence="1">Uncharacterized protein</fullName>
    </submittedName>
</protein>
<accession>A0A1T1GQY2</accession>
<gene>
    <name evidence="1" type="ORF">B1202_15435</name>
</gene>
<sequence length="170" mass="20170">MKKLKEIIAIVVFLNSSTLYAESSKDCMSYWNQPIKKIQVLEEVECEHIWNFGRDKSSLNRLQVINDLNLKTNKSQWLSTGQCQKISYNKKIYNIYNAEYKEYGHNVWLIYDEKNAFAYFRKINSKDQSVVLSCNQVGKDQELKFILNSYLKNNTSVSMEKYKANDWYKE</sequence>
<reference evidence="1 2" key="1">
    <citation type="submission" date="2017-02" db="EMBL/GenBank/DDBJ databases">
        <title>Acinetobacter sp. ANC 4945, whole genome shotgun sequencing project.</title>
        <authorList>
            <person name="Radolfova-Krizova L."/>
            <person name="Al Atrouni A."/>
            <person name="Nemec A."/>
        </authorList>
    </citation>
    <scope>NUCLEOTIDE SEQUENCE [LARGE SCALE GENOMIC DNA]</scope>
    <source>
        <strain evidence="1 2">ANC 4945</strain>
    </source>
</reference>
<proteinExistence type="predicted"/>
<dbReference type="Proteomes" id="UP000191160">
    <property type="component" value="Unassembled WGS sequence"/>
</dbReference>
<dbReference type="RefSeq" id="WP_171262675.1">
    <property type="nucleotide sequence ID" value="NZ_JAMCOZ010000008.1"/>
</dbReference>
<organism evidence="1 2">
    <name type="scientific">Acinetobacter amyesii</name>
    <dbReference type="NCBI Taxonomy" id="2942470"/>
    <lineage>
        <taxon>Bacteria</taxon>
        <taxon>Pseudomonadati</taxon>
        <taxon>Pseudomonadota</taxon>
        <taxon>Gammaproteobacteria</taxon>
        <taxon>Moraxellales</taxon>
        <taxon>Moraxellaceae</taxon>
        <taxon>Acinetobacter</taxon>
    </lineage>
</organism>
<evidence type="ECO:0000313" key="2">
    <source>
        <dbReference type="Proteomes" id="UP000191160"/>
    </source>
</evidence>
<dbReference type="EMBL" id="MVKX01000012">
    <property type="protein sequence ID" value="OOV79867.1"/>
    <property type="molecule type" value="Genomic_DNA"/>
</dbReference>
<evidence type="ECO:0000313" key="1">
    <source>
        <dbReference type="EMBL" id="OOV79867.1"/>
    </source>
</evidence>
<keyword evidence="2" id="KW-1185">Reference proteome</keyword>
<comment type="caution">
    <text evidence="1">The sequence shown here is derived from an EMBL/GenBank/DDBJ whole genome shotgun (WGS) entry which is preliminary data.</text>
</comment>
<name>A0A1T1GQY2_9GAMM</name>